<reference evidence="5" key="1">
    <citation type="submission" date="2015-05" db="EMBL/GenBank/DDBJ databases">
        <authorList>
            <consortium name="Pathogen Informatics"/>
        </authorList>
    </citation>
    <scope>NUCLEOTIDE SEQUENCE [LARGE SCALE GENOMIC DNA]</scope>
    <source>
        <strain evidence="5">L1-83</strain>
    </source>
</reference>
<dbReference type="OrthoDB" id="1640114at2"/>
<evidence type="ECO:0000256" key="1">
    <source>
        <dbReference type="ARBA" id="ARBA00022676"/>
    </source>
</evidence>
<accession>A0A0M6WF92</accession>
<dbReference type="Proteomes" id="UP000049828">
    <property type="component" value="Unassembled WGS sequence"/>
</dbReference>
<dbReference type="GO" id="GO:0016757">
    <property type="term" value="F:glycosyltransferase activity"/>
    <property type="evidence" value="ECO:0007669"/>
    <property type="project" value="UniProtKB-KW"/>
</dbReference>
<dbReference type="Gene3D" id="3.90.550.10">
    <property type="entry name" value="Spore Coat Polysaccharide Biosynthesis Protein SpsA, Chain A"/>
    <property type="match status" value="1"/>
</dbReference>
<dbReference type="EMBL" id="CVRS01000059">
    <property type="protein sequence ID" value="CRL35035.1"/>
    <property type="molecule type" value="Genomic_DNA"/>
</dbReference>
<dbReference type="AlphaFoldDB" id="A0A0M6WF92"/>
<dbReference type="InterPro" id="IPR029044">
    <property type="entry name" value="Nucleotide-diphossugar_trans"/>
</dbReference>
<dbReference type="PANTHER" id="PTHR22916">
    <property type="entry name" value="GLYCOSYLTRANSFERASE"/>
    <property type="match status" value="1"/>
</dbReference>
<evidence type="ECO:0000313" key="5">
    <source>
        <dbReference type="Proteomes" id="UP000049828"/>
    </source>
</evidence>
<dbReference type="PANTHER" id="PTHR22916:SF51">
    <property type="entry name" value="GLYCOSYLTRANSFERASE EPSH-RELATED"/>
    <property type="match status" value="1"/>
</dbReference>
<evidence type="ECO:0000259" key="3">
    <source>
        <dbReference type="Pfam" id="PF00535"/>
    </source>
</evidence>
<protein>
    <recommendedName>
        <fullName evidence="3">Glycosyltransferase 2-like domain-containing protein</fullName>
    </recommendedName>
</protein>
<evidence type="ECO:0000313" key="4">
    <source>
        <dbReference type="EMBL" id="CRL35035.1"/>
    </source>
</evidence>
<keyword evidence="1" id="KW-0328">Glycosyltransferase</keyword>
<dbReference type="Pfam" id="PF00535">
    <property type="entry name" value="Glycos_transf_2"/>
    <property type="match status" value="1"/>
</dbReference>
<dbReference type="InterPro" id="IPR001173">
    <property type="entry name" value="Glyco_trans_2-like"/>
</dbReference>
<proteinExistence type="predicted"/>
<feature type="domain" description="Glycosyltransferase 2-like" evidence="3">
    <location>
        <begin position="5"/>
        <end position="131"/>
    </location>
</feature>
<dbReference type="CDD" id="cd00761">
    <property type="entry name" value="Glyco_tranf_GTA_type"/>
    <property type="match status" value="1"/>
</dbReference>
<sequence length="322" mass="37471">MEKITVIVPVYNVASFLERALKSITCQTYTNLQILLIDDGSTDESGKICDDWVKKDSRIQCVHQENAGVSVARNHGLDLAVGEYIMFIDADDWVEPEMIESLHELILKHQAGVSACRYVESHQTEFLSRDEKKDGQVTIAEGQVEAGIQLLLPWSVYCKLYRADLLHNIRLKKYKIAEDLLFNTDIICEGKLDKVVFIDIPYYHYFIRDDSAIRQEYQKKYIDGVKVEENCYDRLIQISPRFGDINIVGCSVSMLFERIAELSYAERKKIQEDFRWCKKNAKEYKKALLNVSDRHRKISGVLKVYVPDLYLWTLIIRKRKNK</sequence>
<dbReference type="RefSeq" id="WP_021923484.1">
    <property type="nucleotide sequence ID" value="NZ_CVRS01000059.1"/>
</dbReference>
<evidence type="ECO:0000256" key="2">
    <source>
        <dbReference type="ARBA" id="ARBA00022679"/>
    </source>
</evidence>
<organism evidence="4 5">
    <name type="scientific">Roseburia inulinivorans</name>
    <dbReference type="NCBI Taxonomy" id="360807"/>
    <lineage>
        <taxon>Bacteria</taxon>
        <taxon>Bacillati</taxon>
        <taxon>Bacillota</taxon>
        <taxon>Clostridia</taxon>
        <taxon>Lachnospirales</taxon>
        <taxon>Lachnospiraceae</taxon>
        <taxon>Roseburia</taxon>
    </lineage>
</organism>
<gene>
    <name evidence="4" type="ORF">RIL183_15911</name>
</gene>
<dbReference type="SUPFAM" id="SSF53448">
    <property type="entry name" value="Nucleotide-diphospho-sugar transferases"/>
    <property type="match status" value="1"/>
</dbReference>
<name>A0A0M6WF92_9FIRM</name>
<keyword evidence="2" id="KW-0808">Transferase</keyword>
<keyword evidence="5" id="KW-1185">Reference proteome</keyword>